<feature type="transmembrane region" description="Helical" evidence="8">
    <location>
        <begin position="303"/>
        <end position="325"/>
    </location>
</feature>
<dbReference type="PANTHER" id="PTHR42718:SF9">
    <property type="entry name" value="MAJOR FACILITATOR SUPERFAMILY MULTIDRUG TRANSPORTER MFSC"/>
    <property type="match status" value="1"/>
</dbReference>
<dbReference type="Pfam" id="PF07690">
    <property type="entry name" value="MFS_1"/>
    <property type="match status" value="1"/>
</dbReference>
<feature type="transmembrane region" description="Helical" evidence="8">
    <location>
        <begin position="86"/>
        <end position="105"/>
    </location>
</feature>
<keyword evidence="11" id="KW-1185">Reference proteome</keyword>
<keyword evidence="5 8" id="KW-0812">Transmembrane</keyword>
<feature type="domain" description="Major facilitator superfamily (MFS) profile" evidence="9">
    <location>
        <begin position="20"/>
        <end position="510"/>
    </location>
</feature>
<accession>A0A4Z0R0J8</accession>
<dbReference type="PROSITE" id="PS50850">
    <property type="entry name" value="MFS"/>
    <property type="match status" value="1"/>
</dbReference>
<evidence type="ECO:0000313" key="10">
    <source>
        <dbReference type="EMBL" id="TGE35497.1"/>
    </source>
</evidence>
<feature type="transmembrane region" description="Helical" evidence="8">
    <location>
        <begin position="20"/>
        <end position="42"/>
    </location>
</feature>
<evidence type="ECO:0000256" key="1">
    <source>
        <dbReference type="ARBA" id="ARBA00004651"/>
    </source>
</evidence>
<dbReference type="InterPro" id="IPR011701">
    <property type="entry name" value="MFS"/>
</dbReference>
<dbReference type="PRINTS" id="PR01036">
    <property type="entry name" value="TCRTETB"/>
</dbReference>
<name>A0A4Z0R0J8_9FIRM</name>
<proteinExistence type="inferred from homology"/>
<feature type="transmembrane region" description="Helical" evidence="8">
    <location>
        <begin position="364"/>
        <end position="388"/>
    </location>
</feature>
<evidence type="ECO:0000256" key="7">
    <source>
        <dbReference type="ARBA" id="ARBA00023136"/>
    </source>
</evidence>
<evidence type="ECO:0000256" key="8">
    <source>
        <dbReference type="SAM" id="Phobius"/>
    </source>
</evidence>
<evidence type="ECO:0000256" key="2">
    <source>
        <dbReference type="ARBA" id="ARBA00008537"/>
    </source>
</evidence>
<dbReference type="GO" id="GO:0022857">
    <property type="term" value="F:transmembrane transporter activity"/>
    <property type="evidence" value="ECO:0007669"/>
    <property type="project" value="InterPro"/>
</dbReference>
<dbReference type="AlphaFoldDB" id="A0A4Z0R0J8"/>
<feature type="transmembrane region" description="Helical" evidence="8">
    <location>
        <begin position="174"/>
        <end position="193"/>
    </location>
</feature>
<dbReference type="Gene3D" id="1.20.1720.10">
    <property type="entry name" value="Multidrug resistance protein D"/>
    <property type="match status" value="1"/>
</dbReference>
<dbReference type="EMBL" id="SPQQ01000013">
    <property type="protein sequence ID" value="TGE35497.1"/>
    <property type="molecule type" value="Genomic_DNA"/>
</dbReference>
<sequence>MTKQHNIQERAADKSNKWAALFVVVIGTFMAALDSSIVNIAISKMMAVFGASLDDAKWILTAYTLTLGAIVPLTGYLGDIFGTKKLFLFSLAAFTLGSFLCGLSWSNTSMIVFRIIQAVGGGMIMPVGMTIVMQLFPPSERGTALGFWGIAAMAAPAIGPTLGGYIIGNLDWRLIFYINVPIGIIGMIAGGIFLKATPRKPFTGFDYIGFIASTVSIVSLLYVLGEGSSIDWGNVRNPLLITLGCFSMLLFVNELTHPDPLLDLSILKNFDFSISQLILSILIFSLMGGMYIVPLFLQNIQGYTAMDAGMILLPSAVATGIMMPVSGKLFDKVGAKPLALVGLIILATSSYDLAFISIDTSRSAITWILTIRGLGLGLVMMPITAVGMNAVSTNQAGKASSLNNMIKQISGALGVTIMTTMLQGRLNLNYGRLSEPVTAFNPAASDMIRQLQGLFMQNGYSQNEAGAALHVISGMIQKKAYADAIDYTLAMSTVAVLLAIAMVLLMRGRKQDKSKATVIS</sequence>
<dbReference type="RefSeq" id="WP_135551573.1">
    <property type="nucleotide sequence ID" value="NZ_SPQQ01000013.1"/>
</dbReference>
<evidence type="ECO:0000259" key="9">
    <source>
        <dbReference type="PROSITE" id="PS50850"/>
    </source>
</evidence>
<dbReference type="Gene3D" id="1.20.1250.20">
    <property type="entry name" value="MFS general substrate transporter like domains"/>
    <property type="match status" value="1"/>
</dbReference>
<feature type="transmembrane region" description="Helical" evidence="8">
    <location>
        <begin position="205"/>
        <end position="225"/>
    </location>
</feature>
<keyword evidence="4" id="KW-1003">Cell membrane</keyword>
<comment type="caution">
    <text evidence="10">The sequence shown here is derived from an EMBL/GenBank/DDBJ whole genome shotgun (WGS) entry which is preliminary data.</text>
</comment>
<dbReference type="PANTHER" id="PTHR42718">
    <property type="entry name" value="MAJOR FACILITATOR SUPERFAMILY MULTIDRUG TRANSPORTER MFSC"/>
    <property type="match status" value="1"/>
</dbReference>
<feature type="transmembrane region" description="Helical" evidence="8">
    <location>
        <begin position="277"/>
        <end position="297"/>
    </location>
</feature>
<gene>
    <name evidence="10" type="ORF">E4K67_24530</name>
</gene>
<evidence type="ECO:0000313" key="11">
    <source>
        <dbReference type="Proteomes" id="UP000298460"/>
    </source>
</evidence>
<dbReference type="InterPro" id="IPR004638">
    <property type="entry name" value="EmrB-like"/>
</dbReference>
<dbReference type="GO" id="GO:0005886">
    <property type="term" value="C:plasma membrane"/>
    <property type="evidence" value="ECO:0007669"/>
    <property type="project" value="UniProtKB-SubCell"/>
</dbReference>
<feature type="transmembrane region" description="Helical" evidence="8">
    <location>
        <begin position="484"/>
        <end position="505"/>
    </location>
</feature>
<protein>
    <submittedName>
        <fullName evidence="10">DHA2 family efflux MFS transporter permease subunit</fullName>
    </submittedName>
</protein>
<evidence type="ECO:0000256" key="3">
    <source>
        <dbReference type="ARBA" id="ARBA00022448"/>
    </source>
</evidence>
<feature type="transmembrane region" description="Helical" evidence="8">
    <location>
        <begin position="145"/>
        <end position="168"/>
    </location>
</feature>
<feature type="transmembrane region" description="Helical" evidence="8">
    <location>
        <begin position="337"/>
        <end position="358"/>
    </location>
</feature>
<feature type="transmembrane region" description="Helical" evidence="8">
    <location>
        <begin position="111"/>
        <end position="133"/>
    </location>
</feature>
<reference evidence="10 11" key="1">
    <citation type="submission" date="2019-03" db="EMBL/GenBank/DDBJ databases">
        <title>Draft Genome Sequence of Desulfosporosinus fructosivorans Strain 63.6F, Isolated from Marine Sediment in the Baltic Sea.</title>
        <authorList>
            <person name="Hausmann B."/>
            <person name="Vandieken V."/>
            <person name="Pjevac P."/>
            <person name="Schreck K."/>
            <person name="Herbold C.W."/>
            <person name="Loy A."/>
        </authorList>
    </citation>
    <scope>NUCLEOTIDE SEQUENCE [LARGE SCALE GENOMIC DNA]</scope>
    <source>
        <strain evidence="10 11">63.6F</strain>
    </source>
</reference>
<dbReference type="InterPro" id="IPR036259">
    <property type="entry name" value="MFS_trans_sf"/>
</dbReference>
<keyword evidence="7 8" id="KW-0472">Membrane</keyword>
<keyword evidence="3" id="KW-0813">Transport</keyword>
<organism evidence="10 11">
    <name type="scientific">Desulfosporosinus fructosivorans</name>
    <dbReference type="NCBI Taxonomy" id="2018669"/>
    <lineage>
        <taxon>Bacteria</taxon>
        <taxon>Bacillati</taxon>
        <taxon>Bacillota</taxon>
        <taxon>Clostridia</taxon>
        <taxon>Eubacteriales</taxon>
        <taxon>Desulfitobacteriaceae</taxon>
        <taxon>Desulfosporosinus</taxon>
    </lineage>
</organism>
<dbReference type="InterPro" id="IPR020846">
    <property type="entry name" value="MFS_dom"/>
</dbReference>
<evidence type="ECO:0000256" key="4">
    <source>
        <dbReference type="ARBA" id="ARBA00022475"/>
    </source>
</evidence>
<comment type="subcellular location">
    <subcellularLocation>
        <location evidence="1">Cell membrane</location>
        <topology evidence="1">Multi-pass membrane protein</topology>
    </subcellularLocation>
</comment>
<comment type="similarity">
    <text evidence="2">Belongs to the major facilitator superfamily. EmrB family.</text>
</comment>
<evidence type="ECO:0000256" key="6">
    <source>
        <dbReference type="ARBA" id="ARBA00022989"/>
    </source>
</evidence>
<dbReference type="OrthoDB" id="102502at2"/>
<dbReference type="CDD" id="cd17503">
    <property type="entry name" value="MFS_LmrB_MDR_like"/>
    <property type="match status" value="1"/>
</dbReference>
<feature type="transmembrane region" description="Helical" evidence="8">
    <location>
        <begin position="237"/>
        <end position="256"/>
    </location>
</feature>
<evidence type="ECO:0000256" key="5">
    <source>
        <dbReference type="ARBA" id="ARBA00022692"/>
    </source>
</evidence>
<dbReference type="Proteomes" id="UP000298460">
    <property type="component" value="Unassembled WGS sequence"/>
</dbReference>
<feature type="transmembrane region" description="Helical" evidence="8">
    <location>
        <begin position="409"/>
        <end position="426"/>
    </location>
</feature>
<keyword evidence="6 8" id="KW-1133">Transmembrane helix</keyword>
<dbReference type="NCBIfam" id="TIGR00711">
    <property type="entry name" value="efflux_EmrB"/>
    <property type="match status" value="1"/>
</dbReference>
<dbReference type="SUPFAM" id="SSF103473">
    <property type="entry name" value="MFS general substrate transporter"/>
    <property type="match status" value="1"/>
</dbReference>
<feature type="transmembrane region" description="Helical" evidence="8">
    <location>
        <begin position="58"/>
        <end position="77"/>
    </location>
</feature>